<keyword evidence="2 7" id="KW-0813">Transport</keyword>
<keyword evidence="3 7" id="KW-0375">Hydrogen ion transport</keyword>
<evidence type="ECO:0000256" key="2">
    <source>
        <dbReference type="ARBA" id="ARBA00022448"/>
    </source>
</evidence>
<reference evidence="8 9" key="1">
    <citation type="submission" date="2017-02" db="EMBL/GenBank/DDBJ databases">
        <authorList>
            <person name="Peterson S.W."/>
        </authorList>
    </citation>
    <scope>NUCLEOTIDE SEQUENCE [LARGE SCALE GENOMIC DNA]</scope>
    <source>
        <strain evidence="8 9">ATCC 700028</strain>
    </source>
</reference>
<dbReference type="GO" id="GO:0005886">
    <property type="term" value="C:plasma membrane"/>
    <property type="evidence" value="ECO:0007669"/>
    <property type="project" value="UniProtKB-SubCell"/>
</dbReference>
<dbReference type="InterPro" id="IPR026015">
    <property type="entry name" value="ATP_synth_OSCP/delta_N_sf"/>
</dbReference>
<evidence type="ECO:0000256" key="6">
    <source>
        <dbReference type="ARBA" id="ARBA00023310"/>
    </source>
</evidence>
<keyword evidence="9" id="KW-1185">Reference proteome</keyword>
<dbReference type="OrthoDB" id="9802471at2"/>
<evidence type="ECO:0000256" key="1">
    <source>
        <dbReference type="ARBA" id="ARBA00004370"/>
    </source>
</evidence>
<dbReference type="AlphaFoldDB" id="A0A1T4PYQ9"/>
<keyword evidence="4 7" id="KW-0406">Ion transport</keyword>
<gene>
    <name evidence="7" type="primary">atpH</name>
    <name evidence="8" type="ORF">SAMN02745174_02104</name>
</gene>
<evidence type="ECO:0000313" key="8">
    <source>
        <dbReference type="EMBL" id="SJZ96682.1"/>
    </source>
</evidence>
<proteinExistence type="inferred from homology"/>
<comment type="function">
    <text evidence="7">This protein is part of the stalk that links CF(0) to CF(1). It either transmits conformational changes from CF(0) to CF(1) or is implicated in proton conduction.</text>
</comment>
<dbReference type="GO" id="GO:0046933">
    <property type="term" value="F:proton-transporting ATP synthase activity, rotational mechanism"/>
    <property type="evidence" value="ECO:0007669"/>
    <property type="project" value="UniProtKB-UniRule"/>
</dbReference>
<dbReference type="RefSeq" id="WP_078694553.1">
    <property type="nucleotide sequence ID" value="NZ_FUWX01000017.1"/>
</dbReference>
<dbReference type="InterPro" id="IPR000711">
    <property type="entry name" value="ATPase_OSCP/dsu"/>
</dbReference>
<dbReference type="PRINTS" id="PR00125">
    <property type="entry name" value="ATPASEDELTA"/>
</dbReference>
<dbReference type="EMBL" id="FUWX01000017">
    <property type="protein sequence ID" value="SJZ96682.1"/>
    <property type="molecule type" value="Genomic_DNA"/>
</dbReference>
<evidence type="ECO:0000313" key="9">
    <source>
        <dbReference type="Proteomes" id="UP000191153"/>
    </source>
</evidence>
<keyword evidence="5 7" id="KW-0472">Membrane</keyword>
<evidence type="ECO:0000256" key="5">
    <source>
        <dbReference type="ARBA" id="ARBA00023136"/>
    </source>
</evidence>
<dbReference type="NCBIfam" id="TIGR01145">
    <property type="entry name" value="ATP_synt_delta"/>
    <property type="match status" value="1"/>
</dbReference>
<dbReference type="GO" id="GO:0045259">
    <property type="term" value="C:proton-transporting ATP synthase complex"/>
    <property type="evidence" value="ECO:0007669"/>
    <property type="project" value="UniProtKB-KW"/>
</dbReference>
<evidence type="ECO:0000256" key="3">
    <source>
        <dbReference type="ARBA" id="ARBA00022781"/>
    </source>
</evidence>
<evidence type="ECO:0000256" key="4">
    <source>
        <dbReference type="ARBA" id="ARBA00023065"/>
    </source>
</evidence>
<organism evidence="8 9">
    <name type="scientific">Cetobacterium ceti</name>
    <dbReference type="NCBI Taxonomy" id="180163"/>
    <lineage>
        <taxon>Bacteria</taxon>
        <taxon>Fusobacteriati</taxon>
        <taxon>Fusobacteriota</taxon>
        <taxon>Fusobacteriia</taxon>
        <taxon>Fusobacteriales</taxon>
        <taxon>Fusobacteriaceae</taxon>
        <taxon>Cetobacterium</taxon>
    </lineage>
</organism>
<dbReference type="SUPFAM" id="SSF47928">
    <property type="entry name" value="N-terminal domain of the delta subunit of the F1F0-ATP synthase"/>
    <property type="match status" value="1"/>
</dbReference>
<comment type="similarity">
    <text evidence="7">Belongs to the ATPase delta chain family.</text>
</comment>
<dbReference type="InterPro" id="IPR020781">
    <property type="entry name" value="ATPase_OSCP/d_CS"/>
</dbReference>
<accession>A0A1T4PYQ9</accession>
<protein>
    <recommendedName>
        <fullName evidence="7">ATP synthase subunit delta</fullName>
    </recommendedName>
    <alternativeName>
        <fullName evidence="7">ATP synthase F(1) sector subunit delta</fullName>
    </alternativeName>
    <alternativeName>
        <fullName evidence="7">F-type ATPase subunit delta</fullName>
        <shortName evidence="7">F-ATPase subunit delta</shortName>
    </alternativeName>
</protein>
<evidence type="ECO:0000256" key="7">
    <source>
        <dbReference type="HAMAP-Rule" id="MF_01416"/>
    </source>
</evidence>
<keyword evidence="7" id="KW-1003">Cell membrane</keyword>
<comment type="subcellular location">
    <subcellularLocation>
        <location evidence="7">Cell membrane</location>
        <topology evidence="7">Peripheral membrane protein</topology>
    </subcellularLocation>
    <subcellularLocation>
        <location evidence="1">Membrane</location>
    </subcellularLocation>
</comment>
<keyword evidence="6 7" id="KW-0066">ATP synthesis</keyword>
<dbReference type="Proteomes" id="UP000191153">
    <property type="component" value="Unassembled WGS sequence"/>
</dbReference>
<dbReference type="STRING" id="180163.SAMN02745174_02104"/>
<sequence>MIANQVGKRYAEAIYSVAEANNNVKAVYEVLNSIMELYKTDVDFRNFITHPLLKVAQKKEALGKIFTDADENTLDILYYILEKGRIGEIREIVAEFVKIDYAKNQILDVEATFAVELNEEQKDKLIKKLENKTGKKIKLVVNVDKSLIGGGIIRIGDQVTDGSIRRQLETLTQK</sequence>
<dbReference type="HAMAP" id="MF_01416">
    <property type="entry name" value="ATP_synth_delta_bact"/>
    <property type="match status" value="1"/>
</dbReference>
<dbReference type="Pfam" id="PF00213">
    <property type="entry name" value="OSCP"/>
    <property type="match status" value="1"/>
</dbReference>
<comment type="function">
    <text evidence="7">F(1)F(0) ATP synthase produces ATP from ADP in the presence of a proton or sodium gradient. F-type ATPases consist of two structural domains, F(1) containing the extramembraneous catalytic core and F(0) containing the membrane proton channel, linked together by a central stalk and a peripheral stalk. During catalysis, ATP synthesis in the catalytic domain of F(1) is coupled via a rotary mechanism of the central stalk subunits to proton translocation.</text>
</comment>
<keyword evidence="7" id="KW-0139">CF(1)</keyword>
<dbReference type="PROSITE" id="PS00389">
    <property type="entry name" value="ATPASE_DELTA"/>
    <property type="match status" value="1"/>
</dbReference>
<dbReference type="PANTHER" id="PTHR11910">
    <property type="entry name" value="ATP SYNTHASE DELTA CHAIN"/>
    <property type="match status" value="1"/>
</dbReference>
<name>A0A1T4PYQ9_9FUSO</name>
<dbReference type="Gene3D" id="1.10.520.20">
    <property type="entry name" value="N-terminal domain of the delta subunit of the F1F0-ATP synthase"/>
    <property type="match status" value="1"/>
</dbReference>